<feature type="compositionally biased region" description="Polar residues" evidence="1">
    <location>
        <begin position="301"/>
        <end position="310"/>
    </location>
</feature>
<feature type="region of interest" description="Disordered" evidence="1">
    <location>
        <begin position="161"/>
        <end position="343"/>
    </location>
</feature>
<evidence type="ECO:0000313" key="3">
    <source>
        <dbReference type="Proteomes" id="UP000887159"/>
    </source>
</evidence>
<reference evidence="2" key="1">
    <citation type="submission" date="2020-08" db="EMBL/GenBank/DDBJ databases">
        <title>Multicomponent nature underlies the extraordinary mechanical properties of spider dragline silk.</title>
        <authorList>
            <person name="Kono N."/>
            <person name="Nakamura H."/>
            <person name="Mori M."/>
            <person name="Yoshida Y."/>
            <person name="Ohtoshi R."/>
            <person name="Malay A.D."/>
            <person name="Moran D.A.P."/>
            <person name="Tomita M."/>
            <person name="Numata K."/>
            <person name="Arakawa K."/>
        </authorList>
    </citation>
    <scope>NUCLEOTIDE SEQUENCE</scope>
</reference>
<feature type="compositionally biased region" description="Polar residues" evidence="1">
    <location>
        <begin position="174"/>
        <end position="186"/>
    </location>
</feature>
<dbReference type="Proteomes" id="UP000887159">
    <property type="component" value="Unassembled WGS sequence"/>
</dbReference>
<accession>A0A8X7B8U0</accession>
<dbReference type="EMBL" id="BMAU01021366">
    <property type="protein sequence ID" value="GFY23715.1"/>
    <property type="molecule type" value="Genomic_DNA"/>
</dbReference>
<feature type="region of interest" description="Disordered" evidence="1">
    <location>
        <begin position="1"/>
        <end position="32"/>
    </location>
</feature>
<feature type="compositionally biased region" description="Basic and acidic residues" evidence="1">
    <location>
        <begin position="263"/>
        <end position="275"/>
    </location>
</feature>
<keyword evidence="3" id="KW-1185">Reference proteome</keyword>
<sequence length="343" mass="38602">MAASGSFIPTPLAHADTLGEGQPRGRHYNGAQPKLNLYNPEVRGANGFSVLPEVYFSGSENVTEFLEGIDNRIRLLEIPHDLSCAYLEGHLLGRAQDWYQIFGSTLVQNTATDFAQLKRRDQEPTDLGARRFYLRSVEGMSEEALVDHIFIRLEPQVQDYVESGSNSSRHKSSTFESVQNGDQMSRSMVRKKGSGVKRELEEKGISFKKDQGERHTGTTDKRGPLIRSTPGFWSEPNRKLKMGRKETLSYQRSLDSGSGGPERNIRKDQEEEQKWSPDQPMSRRLNKEDQFESEEAEIISTAPTSKSKQGQGSGIPEAEVVNNIIVRRGKEERTATDPSPWRS</sequence>
<evidence type="ECO:0000256" key="1">
    <source>
        <dbReference type="SAM" id="MobiDB-lite"/>
    </source>
</evidence>
<feature type="compositionally biased region" description="Basic and acidic residues" evidence="1">
    <location>
        <begin position="196"/>
        <end position="223"/>
    </location>
</feature>
<organism evidence="2 3">
    <name type="scientific">Trichonephila clavipes</name>
    <name type="common">Golden silk orbweaver</name>
    <name type="synonym">Nephila clavipes</name>
    <dbReference type="NCBI Taxonomy" id="2585209"/>
    <lineage>
        <taxon>Eukaryota</taxon>
        <taxon>Metazoa</taxon>
        <taxon>Ecdysozoa</taxon>
        <taxon>Arthropoda</taxon>
        <taxon>Chelicerata</taxon>
        <taxon>Arachnida</taxon>
        <taxon>Araneae</taxon>
        <taxon>Araneomorphae</taxon>
        <taxon>Entelegynae</taxon>
        <taxon>Araneoidea</taxon>
        <taxon>Nephilidae</taxon>
        <taxon>Trichonephila</taxon>
    </lineage>
</organism>
<evidence type="ECO:0000313" key="2">
    <source>
        <dbReference type="EMBL" id="GFY23715.1"/>
    </source>
</evidence>
<proteinExistence type="predicted"/>
<comment type="caution">
    <text evidence="2">The sequence shown here is derived from an EMBL/GenBank/DDBJ whole genome shotgun (WGS) entry which is preliminary data.</text>
</comment>
<name>A0A8X7B8U0_TRICX</name>
<protein>
    <submittedName>
        <fullName evidence="2">Uncharacterized protein</fullName>
    </submittedName>
</protein>
<gene>
    <name evidence="2" type="primary">NCL1_44221</name>
    <name evidence="2" type="ORF">TNCV_1629971</name>
</gene>
<dbReference type="AlphaFoldDB" id="A0A8X7B8U0"/>